<dbReference type="AlphaFoldDB" id="A0A699GMC4"/>
<dbReference type="GO" id="GO:0003964">
    <property type="term" value="F:RNA-directed DNA polymerase activity"/>
    <property type="evidence" value="ECO:0007669"/>
    <property type="project" value="UniProtKB-KW"/>
</dbReference>
<evidence type="ECO:0000256" key="1">
    <source>
        <dbReference type="SAM" id="Coils"/>
    </source>
</evidence>
<protein>
    <submittedName>
        <fullName evidence="4">Reverse transcriptase domain-containing protein</fullName>
    </submittedName>
</protein>
<keyword evidence="4" id="KW-0808">Transferase</keyword>
<dbReference type="Pfam" id="PF17919">
    <property type="entry name" value="RT_RNaseH_2"/>
    <property type="match status" value="1"/>
</dbReference>
<proteinExistence type="predicted"/>
<dbReference type="SUPFAM" id="SSF56672">
    <property type="entry name" value="DNA/RNA polymerases"/>
    <property type="match status" value="1"/>
</dbReference>
<feature type="domain" description="Reverse transcriptase/retrotransposon-derived protein RNase H-like" evidence="3">
    <location>
        <begin position="484"/>
        <end position="557"/>
    </location>
</feature>
<sequence>MSNQQDIYADGSKNRPHMLNKDNYVQWYSHLLLYAKSKPNGKLLVNSIKNDPYVRRMIHKPGDPNSIPHVAESTHKKTDHELTENEVKKIEADYQALQTILMGSSIGAQEKMISCLINEKGVILMKGNQLNRIIIVSQRSVCRKMGMIWYGWVQGRIAVRKMYSNNLGGMPPKRSSSSEASTMSQAAIRKLIADNIATALETQTTTMAEADNPIRNTRPRKIHVAKNGNDKEFISCQPFYFNGNDLKTYVKRFQELVVLCPNMVPNNERLMEVFIGGLPRSIEGNVIALKPQTQEEAINIAQRDVPYITQDLAQSGVESTTSNLQPVSVIFHACGEKGHYQSQCSKMNINANERTYLLRDKNAHQDPNVVTGMFLLNHRPARTLFDSGADRSFVSISFASMLNIQSITLDTTYNIEMADGNLISTNTVIQGCTLTLLNQPFEIDLMPLGSFDIIIDMDWLSKYHAKIICDEKVVHIPIEDETLIIRGPILALLEGNNDFVVYGDASIQGLGAVLMQREEVIAYASRQLKPHEENYTTLDLELGAVKELNMRQRRWLELLTDYDCKIRYHLGKANFVADDLIRKRIIKSRRVKPLCIKSLIMTIHSSLPSQILETQTEALKEENLQAAKDRQRNYANVHDHQEAVTLSSIIDPRLRNSFTAEVKIVTTARREEMPLPEVCTAIKEKKKKLGSIPTAGPPAADISTSSEVAPTVSLIVTSYSRRKGKEVMVESDTPKKQRLQEQIDAQVAREQEEEQEKEDMRMNEKIARDAEVASIHAKEELQGMIDSLDRSNETIAKYLQEYQDFASELHLEKRIELINDLVKYQENYSKVYKFQSQQRRAMTKKQKRDYYMAMIKNNLGWKVKDFKGMTFEEIEAKFTAVWKQVEDFIPIGSKEEAERLKRKGLNLEQERVKKQKTSEEAPEIEKSTEEIFEEKMKEMMQLVPIEYVYVQALQVKHPIIDWKVHTERQRSY</sequence>
<dbReference type="EMBL" id="BKCJ010000052">
    <property type="protein sequence ID" value="GEU29225.1"/>
    <property type="molecule type" value="Genomic_DNA"/>
</dbReference>
<keyword evidence="4" id="KW-0695">RNA-directed DNA polymerase</keyword>
<dbReference type="InterPro" id="IPR032567">
    <property type="entry name" value="RTL1-rel"/>
</dbReference>
<gene>
    <name evidence="4" type="ORF">Tci_001203</name>
</gene>
<evidence type="ECO:0000313" key="4">
    <source>
        <dbReference type="EMBL" id="GEU29225.1"/>
    </source>
</evidence>
<evidence type="ECO:0000259" key="3">
    <source>
        <dbReference type="Pfam" id="PF17919"/>
    </source>
</evidence>
<accession>A0A699GMC4</accession>
<dbReference type="Pfam" id="PF08284">
    <property type="entry name" value="RVP_2"/>
    <property type="match status" value="1"/>
</dbReference>
<dbReference type="InterPro" id="IPR041577">
    <property type="entry name" value="RT_RNaseH_2"/>
</dbReference>
<dbReference type="PANTHER" id="PTHR15503">
    <property type="entry name" value="LDOC1 RELATED"/>
    <property type="match status" value="1"/>
</dbReference>
<keyword evidence="1" id="KW-0175">Coiled coil</keyword>
<comment type="caution">
    <text evidence="4">The sequence shown here is derived from an EMBL/GenBank/DDBJ whole genome shotgun (WGS) entry which is preliminary data.</text>
</comment>
<feature type="coiled-coil region" evidence="1">
    <location>
        <begin position="736"/>
        <end position="763"/>
    </location>
</feature>
<feature type="region of interest" description="Disordered" evidence="2">
    <location>
        <begin position="59"/>
        <end position="79"/>
    </location>
</feature>
<dbReference type="SUPFAM" id="SSF50630">
    <property type="entry name" value="Acid proteases"/>
    <property type="match status" value="1"/>
</dbReference>
<keyword evidence="4" id="KW-0548">Nucleotidyltransferase</keyword>
<dbReference type="InterPro" id="IPR021109">
    <property type="entry name" value="Peptidase_aspartic_dom_sf"/>
</dbReference>
<evidence type="ECO:0000256" key="2">
    <source>
        <dbReference type="SAM" id="MobiDB-lite"/>
    </source>
</evidence>
<dbReference type="PANTHER" id="PTHR15503:SF45">
    <property type="entry name" value="RNA-DIRECTED DNA POLYMERASE HOMOLOG"/>
    <property type="match status" value="1"/>
</dbReference>
<dbReference type="Gene3D" id="2.40.70.10">
    <property type="entry name" value="Acid Proteases"/>
    <property type="match status" value="1"/>
</dbReference>
<name>A0A699GMC4_TANCI</name>
<reference evidence="4" key="1">
    <citation type="journal article" date="2019" name="Sci. Rep.">
        <title>Draft genome of Tanacetum cinerariifolium, the natural source of mosquito coil.</title>
        <authorList>
            <person name="Yamashiro T."/>
            <person name="Shiraishi A."/>
            <person name="Satake H."/>
            <person name="Nakayama K."/>
        </authorList>
    </citation>
    <scope>NUCLEOTIDE SEQUENCE</scope>
</reference>
<dbReference type="InterPro" id="IPR043502">
    <property type="entry name" value="DNA/RNA_pol_sf"/>
</dbReference>
<dbReference type="CDD" id="cd00303">
    <property type="entry name" value="retropepsin_like"/>
    <property type="match status" value="1"/>
</dbReference>
<organism evidence="4">
    <name type="scientific">Tanacetum cinerariifolium</name>
    <name type="common">Dalmatian daisy</name>
    <name type="synonym">Chrysanthemum cinerariifolium</name>
    <dbReference type="NCBI Taxonomy" id="118510"/>
    <lineage>
        <taxon>Eukaryota</taxon>
        <taxon>Viridiplantae</taxon>
        <taxon>Streptophyta</taxon>
        <taxon>Embryophyta</taxon>
        <taxon>Tracheophyta</taxon>
        <taxon>Spermatophyta</taxon>
        <taxon>Magnoliopsida</taxon>
        <taxon>eudicotyledons</taxon>
        <taxon>Gunneridae</taxon>
        <taxon>Pentapetalae</taxon>
        <taxon>asterids</taxon>
        <taxon>campanulids</taxon>
        <taxon>Asterales</taxon>
        <taxon>Asteraceae</taxon>
        <taxon>Asteroideae</taxon>
        <taxon>Anthemideae</taxon>
        <taxon>Anthemidinae</taxon>
        <taxon>Tanacetum</taxon>
    </lineage>
</organism>